<feature type="domain" description="N-acetyltransferase" evidence="1">
    <location>
        <begin position="1"/>
        <end position="141"/>
    </location>
</feature>
<dbReference type="SUPFAM" id="SSF55729">
    <property type="entry name" value="Acyl-CoA N-acyltransferases (Nat)"/>
    <property type="match status" value="1"/>
</dbReference>
<protein>
    <submittedName>
        <fullName evidence="2">GNAT family N-acetyltransferase</fullName>
    </submittedName>
</protein>
<comment type="caution">
    <text evidence="2">The sequence shown here is derived from an EMBL/GenBank/DDBJ whole genome shotgun (WGS) entry which is preliminary data.</text>
</comment>
<proteinExistence type="predicted"/>
<dbReference type="EMBL" id="JBHLTP010000011">
    <property type="protein sequence ID" value="MFC0524742.1"/>
    <property type="molecule type" value="Genomic_DNA"/>
</dbReference>
<gene>
    <name evidence="2" type="ORF">ACFFGV_14285</name>
</gene>
<dbReference type="RefSeq" id="WP_377349038.1">
    <property type="nucleotide sequence ID" value="NZ_JBHLTP010000011.1"/>
</dbReference>
<sequence>MIIERVTNAENIKDAYYVRQKVFVEEQNVSLDEEMDDFDPVAEHFVGYEGVEPVAASRLRFVDHYGKLERICVIKELRGTSLGKQMILYMEDYVKQQGYEHTKLNAQTRALGFYESLGYEVISEEFMDAGIPHKTMVKKLG</sequence>
<accession>A0ABV6LQP9</accession>
<evidence type="ECO:0000313" key="2">
    <source>
        <dbReference type="EMBL" id="MFC0524742.1"/>
    </source>
</evidence>
<dbReference type="Proteomes" id="UP001589836">
    <property type="component" value="Unassembled WGS sequence"/>
</dbReference>
<dbReference type="InterPro" id="IPR000182">
    <property type="entry name" value="GNAT_dom"/>
</dbReference>
<dbReference type="PANTHER" id="PTHR13355">
    <property type="entry name" value="GLUCOSAMINE 6-PHOSPHATE N-ACETYLTRANSFERASE"/>
    <property type="match status" value="1"/>
</dbReference>
<name>A0ABV6LQP9_9BACI</name>
<reference evidence="2 3" key="1">
    <citation type="submission" date="2024-09" db="EMBL/GenBank/DDBJ databases">
        <authorList>
            <person name="Sun Q."/>
            <person name="Mori K."/>
        </authorList>
    </citation>
    <scope>NUCLEOTIDE SEQUENCE [LARGE SCALE GENOMIC DNA]</scope>
    <source>
        <strain evidence="2 3">NCAIM B.02529</strain>
    </source>
</reference>
<keyword evidence="3" id="KW-1185">Reference proteome</keyword>
<dbReference type="Gene3D" id="3.40.630.30">
    <property type="match status" value="1"/>
</dbReference>
<dbReference type="InterPro" id="IPR016181">
    <property type="entry name" value="Acyl_CoA_acyltransferase"/>
</dbReference>
<dbReference type="InterPro" id="IPR039143">
    <property type="entry name" value="GNPNAT1-like"/>
</dbReference>
<dbReference type="CDD" id="cd04301">
    <property type="entry name" value="NAT_SF"/>
    <property type="match status" value="1"/>
</dbReference>
<evidence type="ECO:0000259" key="1">
    <source>
        <dbReference type="PROSITE" id="PS51186"/>
    </source>
</evidence>
<dbReference type="PROSITE" id="PS51186">
    <property type="entry name" value="GNAT"/>
    <property type="match status" value="1"/>
</dbReference>
<organism evidence="2 3">
    <name type="scientific">Pontibacillus salicampi</name>
    <dbReference type="NCBI Taxonomy" id="1449801"/>
    <lineage>
        <taxon>Bacteria</taxon>
        <taxon>Bacillati</taxon>
        <taxon>Bacillota</taxon>
        <taxon>Bacilli</taxon>
        <taxon>Bacillales</taxon>
        <taxon>Bacillaceae</taxon>
        <taxon>Pontibacillus</taxon>
    </lineage>
</organism>
<dbReference type="PANTHER" id="PTHR13355:SF11">
    <property type="entry name" value="GLUCOSAMINE 6-PHOSPHATE N-ACETYLTRANSFERASE"/>
    <property type="match status" value="1"/>
</dbReference>
<evidence type="ECO:0000313" key="3">
    <source>
        <dbReference type="Proteomes" id="UP001589836"/>
    </source>
</evidence>
<dbReference type="Pfam" id="PF13673">
    <property type="entry name" value="Acetyltransf_10"/>
    <property type="match status" value="1"/>
</dbReference>